<protein>
    <recommendedName>
        <fullName evidence="3 5">Regulatory protein RecX</fullName>
    </recommendedName>
</protein>
<feature type="domain" description="RecX second three-helical" evidence="6">
    <location>
        <begin position="127"/>
        <end position="167"/>
    </location>
</feature>
<dbReference type="Proteomes" id="UP000233398">
    <property type="component" value="Unassembled WGS sequence"/>
</dbReference>
<proteinExistence type="inferred from homology"/>
<feature type="domain" description="RecX first three-helical" evidence="8">
    <location>
        <begin position="86"/>
        <end position="120"/>
    </location>
</feature>
<comment type="caution">
    <text evidence="9">The sequence shown here is derived from an EMBL/GenBank/DDBJ whole genome shotgun (WGS) entry which is preliminary data.</text>
</comment>
<dbReference type="PANTHER" id="PTHR33602:SF1">
    <property type="entry name" value="REGULATORY PROTEIN RECX FAMILY PROTEIN"/>
    <property type="match status" value="1"/>
</dbReference>
<evidence type="ECO:0000259" key="6">
    <source>
        <dbReference type="Pfam" id="PF02631"/>
    </source>
</evidence>
<dbReference type="OrthoDB" id="1523826at2"/>
<evidence type="ECO:0000256" key="5">
    <source>
        <dbReference type="HAMAP-Rule" id="MF_01114"/>
    </source>
</evidence>
<sequence length="232" mass="27194">MKNNRDKNRYDKPDISEKLPLKITSISPQKKRKDRFSLFHEDTFLVGVSSQTLIDHSLKKGVELTPFLFDQITQSEEYQKIKDTFYYYLSRRDHGSFELKQKGLKKGYPKDIIDDVIDELDQKGLLNDESFAKKFASDKADFKQWGPIKIKSALRKKGISKNIAEKAVQSITNDLDQQQICVDLLIKRKRHFLRESDPFKRKQKMYRYLAGKGFTGSFIKKAIDRIKNDFDV</sequence>
<dbReference type="Pfam" id="PF02631">
    <property type="entry name" value="RecX_HTH2"/>
    <property type="match status" value="1"/>
</dbReference>
<evidence type="ECO:0000259" key="8">
    <source>
        <dbReference type="Pfam" id="PF21982"/>
    </source>
</evidence>
<reference evidence="9 10" key="1">
    <citation type="submission" date="2017-11" db="EMBL/GenBank/DDBJ databases">
        <title>Rhodohalobacter 15182 sp. nov., isolated from a salt lake.</title>
        <authorList>
            <person name="Han S."/>
        </authorList>
    </citation>
    <scope>NUCLEOTIDE SEQUENCE [LARGE SCALE GENOMIC DNA]</scope>
    <source>
        <strain evidence="9 10">15182</strain>
    </source>
</reference>
<dbReference type="Pfam" id="PF21981">
    <property type="entry name" value="RecX_HTH3"/>
    <property type="match status" value="1"/>
</dbReference>
<dbReference type="RefSeq" id="WP_101071204.1">
    <property type="nucleotide sequence ID" value="NZ_PISP01000001.1"/>
</dbReference>
<dbReference type="EMBL" id="PISP01000001">
    <property type="protein sequence ID" value="PKD43961.1"/>
    <property type="molecule type" value="Genomic_DNA"/>
</dbReference>
<dbReference type="InterPro" id="IPR053925">
    <property type="entry name" value="RecX_HTH_3rd"/>
</dbReference>
<gene>
    <name evidence="5" type="primary">recX</name>
    <name evidence="9" type="ORF">CWD77_00310</name>
</gene>
<feature type="domain" description="RecX third three-helical" evidence="7">
    <location>
        <begin position="176"/>
        <end position="223"/>
    </location>
</feature>
<name>A0A2N0VIE6_9BACT</name>
<keyword evidence="10" id="KW-1185">Reference proteome</keyword>
<evidence type="ECO:0000256" key="1">
    <source>
        <dbReference type="ARBA" id="ARBA00004496"/>
    </source>
</evidence>
<dbReference type="HAMAP" id="MF_01114">
    <property type="entry name" value="RecX"/>
    <property type="match status" value="1"/>
</dbReference>
<evidence type="ECO:0000256" key="4">
    <source>
        <dbReference type="ARBA" id="ARBA00022490"/>
    </source>
</evidence>
<dbReference type="AlphaFoldDB" id="A0A2N0VIE6"/>
<comment type="function">
    <text evidence="5">Modulates RecA activity.</text>
</comment>
<dbReference type="InterPro" id="IPR036388">
    <property type="entry name" value="WH-like_DNA-bd_sf"/>
</dbReference>
<comment type="subcellular location">
    <subcellularLocation>
        <location evidence="1 5">Cytoplasm</location>
    </subcellularLocation>
</comment>
<dbReference type="InterPro" id="IPR053926">
    <property type="entry name" value="RecX_HTH_1st"/>
</dbReference>
<evidence type="ECO:0000256" key="2">
    <source>
        <dbReference type="ARBA" id="ARBA00009695"/>
    </source>
</evidence>
<dbReference type="InterPro" id="IPR053924">
    <property type="entry name" value="RecX_HTH_2nd"/>
</dbReference>
<evidence type="ECO:0000256" key="3">
    <source>
        <dbReference type="ARBA" id="ARBA00018111"/>
    </source>
</evidence>
<evidence type="ECO:0000313" key="10">
    <source>
        <dbReference type="Proteomes" id="UP000233398"/>
    </source>
</evidence>
<dbReference type="InterPro" id="IPR003783">
    <property type="entry name" value="Regulatory_RecX"/>
</dbReference>
<dbReference type="PANTHER" id="PTHR33602">
    <property type="entry name" value="REGULATORY PROTEIN RECX FAMILY PROTEIN"/>
    <property type="match status" value="1"/>
</dbReference>
<organism evidence="9 10">
    <name type="scientific">Rhodohalobacter barkolensis</name>
    <dbReference type="NCBI Taxonomy" id="2053187"/>
    <lineage>
        <taxon>Bacteria</taxon>
        <taxon>Pseudomonadati</taxon>
        <taxon>Balneolota</taxon>
        <taxon>Balneolia</taxon>
        <taxon>Balneolales</taxon>
        <taxon>Balneolaceae</taxon>
        <taxon>Rhodohalobacter</taxon>
    </lineage>
</organism>
<keyword evidence="4 5" id="KW-0963">Cytoplasm</keyword>
<evidence type="ECO:0000259" key="7">
    <source>
        <dbReference type="Pfam" id="PF21981"/>
    </source>
</evidence>
<accession>A0A2N0VIE6</accession>
<dbReference type="Gene3D" id="1.10.10.10">
    <property type="entry name" value="Winged helix-like DNA-binding domain superfamily/Winged helix DNA-binding domain"/>
    <property type="match status" value="3"/>
</dbReference>
<evidence type="ECO:0000313" key="9">
    <source>
        <dbReference type="EMBL" id="PKD43961.1"/>
    </source>
</evidence>
<dbReference type="GO" id="GO:0006282">
    <property type="term" value="P:regulation of DNA repair"/>
    <property type="evidence" value="ECO:0007669"/>
    <property type="project" value="UniProtKB-UniRule"/>
</dbReference>
<comment type="similarity">
    <text evidence="2 5">Belongs to the RecX family.</text>
</comment>
<dbReference type="Pfam" id="PF21982">
    <property type="entry name" value="RecX_HTH1"/>
    <property type="match status" value="1"/>
</dbReference>
<dbReference type="GO" id="GO:0005737">
    <property type="term" value="C:cytoplasm"/>
    <property type="evidence" value="ECO:0007669"/>
    <property type="project" value="UniProtKB-SubCell"/>
</dbReference>